<feature type="compositionally biased region" description="Low complexity" evidence="1">
    <location>
        <begin position="490"/>
        <end position="507"/>
    </location>
</feature>
<keyword evidence="3" id="KW-1185">Reference proteome</keyword>
<feature type="region of interest" description="Disordered" evidence="1">
    <location>
        <begin position="414"/>
        <end position="531"/>
    </location>
</feature>
<name>A0A6G1HPK0_9PEZI</name>
<proteinExistence type="predicted"/>
<sequence>MSYNNFPNNGLGMPSAGFASRGKGNGLKRLSVAAPPKINSISENHVDSTPTPPRTSRSHLLANLRTAPRTPAAPTSAPLSQPQYGMNAAQYGNQGNIGTGQGVPHTSIGTNFPNSSRQYTMAAGQQYYALPEVLAPPPVEMDESFEDPDTFARLQATKQYLALRQQMLQEQLRVLNLSAQMHGMNLGGQRPSTHGYPQTPVTPHMGMYNQQQQQPMNMQPIIQEAPGHPGLYLVINPLTGAYTYAVDESMQQEPQLANSPPPPTPSHSTNFNLGTPTFRAQVSPPAEAENSYTRSISPPKKTPSPPQDVTPLPPPSVNAFRRGHHKKISSLALNNTAVADGPKSAFVRPVGMPQTPTTGTFGPGQARAGEHPSRQPRGPPNIEELVAKPTTKHAGSKNFATRQRRQALHSLVRAGLERRVARPGSGSAGSMTPVSETELTFSVPSDNDSDSGRSVNGGASLSNKISIGSLRAVANGAIGSERKASKERLSSSSEPTSESDSADSKSSVGQRRKAPILALANAAEKRKGNVY</sequence>
<dbReference type="Proteomes" id="UP000799640">
    <property type="component" value="Unassembled WGS sequence"/>
</dbReference>
<organism evidence="2 3">
    <name type="scientific">Trichodelitschia bisporula</name>
    <dbReference type="NCBI Taxonomy" id="703511"/>
    <lineage>
        <taxon>Eukaryota</taxon>
        <taxon>Fungi</taxon>
        <taxon>Dikarya</taxon>
        <taxon>Ascomycota</taxon>
        <taxon>Pezizomycotina</taxon>
        <taxon>Dothideomycetes</taxon>
        <taxon>Dothideomycetes incertae sedis</taxon>
        <taxon>Phaeotrichales</taxon>
        <taxon>Phaeotrichaceae</taxon>
        <taxon>Trichodelitschia</taxon>
    </lineage>
</organism>
<feature type="compositionally biased region" description="Polar residues" evidence="1">
    <location>
        <begin position="270"/>
        <end position="280"/>
    </location>
</feature>
<evidence type="ECO:0000256" key="1">
    <source>
        <dbReference type="SAM" id="MobiDB-lite"/>
    </source>
</evidence>
<feature type="compositionally biased region" description="Basic and acidic residues" evidence="1">
    <location>
        <begin position="480"/>
        <end position="489"/>
    </location>
</feature>
<protein>
    <submittedName>
        <fullName evidence="2">Uncharacterized protein</fullName>
    </submittedName>
</protein>
<feature type="compositionally biased region" description="Low complexity" evidence="1">
    <location>
        <begin position="353"/>
        <end position="364"/>
    </location>
</feature>
<reference evidence="2" key="1">
    <citation type="journal article" date="2020" name="Stud. Mycol.">
        <title>101 Dothideomycetes genomes: a test case for predicting lifestyles and emergence of pathogens.</title>
        <authorList>
            <person name="Haridas S."/>
            <person name="Albert R."/>
            <person name="Binder M."/>
            <person name="Bloem J."/>
            <person name="Labutti K."/>
            <person name="Salamov A."/>
            <person name="Andreopoulos B."/>
            <person name="Baker S."/>
            <person name="Barry K."/>
            <person name="Bills G."/>
            <person name="Bluhm B."/>
            <person name="Cannon C."/>
            <person name="Castanera R."/>
            <person name="Culley D."/>
            <person name="Daum C."/>
            <person name="Ezra D."/>
            <person name="Gonzalez J."/>
            <person name="Henrissat B."/>
            <person name="Kuo A."/>
            <person name="Liang C."/>
            <person name="Lipzen A."/>
            <person name="Lutzoni F."/>
            <person name="Magnuson J."/>
            <person name="Mondo S."/>
            <person name="Nolan M."/>
            <person name="Ohm R."/>
            <person name="Pangilinan J."/>
            <person name="Park H.-J."/>
            <person name="Ramirez L."/>
            <person name="Alfaro M."/>
            <person name="Sun H."/>
            <person name="Tritt A."/>
            <person name="Yoshinaga Y."/>
            <person name="Zwiers L.-H."/>
            <person name="Turgeon B."/>
            <person name="Goodwin S."/>
            <person name="Spatafora J."/>
            <person name="Crous P."/>
            <person name="Grigoriev I."/>
        </authorList>
    </citation>
    <scope>NUCLEOTIDE SEQUENCE</scope>
    <source>
        <strain evidence="2">CBS 262.69</strain>
    </source>
</reference>
<accession>A0A6G1HPK0</accession>
<dbReference type="OrthoDB" id="4092340at2759"/>
<feature type="region of interest" description="Disordered" evidence="1">
    <location>
        <begin position="250"/>
        <end position="320"/>
    </location>
</feature>
<dbReference type="EMBL" id="ML996702">
    <property type="protein sequence ID" value="KAF2397777.1"/>
    <property type="molecule type" value="Genomic_DNA"/>
</dbReference>
<feature type="region of interest" description="Disordered" evidence="1">
    <location>
        <begin position="353"/>
        <end position="383"/>
    </location>
</feature>
<evidence type="ECO:0000313" key="2">
    <source>
        <dbReference type="EMBL" id="KAF2397777.1"/>
    </source>
</evidence>
<gene>
    <name evidence="2" type="ORF">EJ06DRAFT_138832</name>
</gene>
<feature type="region of interest" description="Disordered" evidence="1">
    <location>
        <begin position="35"/>
        <end position="57"/>
    </location>
</feature>
<feature type="compositionally biased region" description="Polar residues" evidence="1">
    <location>
        <begin position="39"/>
        <end position="49"/>
    </location>
</feature>
<feature type="compositionally biased region" description="Pro residues" evidence="1">
    <location>
        <begin position="300"/>
        <end position="316"/>
    </location>
</feature>
<dbReference type="AlphaFoldDB" id="A0A6G1HPK0"/>
<evidence type="ECO:0000313" key="3">
    <source>
        <dbReference type="Proteomes" id="UP000799640"/>
    </source>
</evidence>
<feature type="compositionally biased region" description="Polar residues" evidence="1">
    <location>
        <begin position="428"/>
        <end position="466"/>
    </location>
</feature>